<feature type="binding site" evidence="7">
    <location>
        <position position="74"/>
    </location>
    <ligand>
        <name>[4Fe-4S] cluster</name>
        <dbReference type="ChEBI" id="CHEBI:49883"/>
        <note>4Fe-4S-S-AdoMet</note>
    </ligand>
</feature>
<dbReference type="InterPro" id="IPR006638">
    <property type="entry name" value="Elp3/MiaA/NifB-like_rSAM"/>
</dbReference>
<keyword evidence="3" id="KW-0479">Metal-binding</keyword>
<evidence type="ECO:0000313" key="10">
    <source>
        <dbReference type="EMBL" id="CRZ35401.1"/>
    </source>
</evidence>
<organism evidence="10 11">
    <name type="scientific">Herbinix hemicellulosilytica</name>
    <dbReference type="NCBI Taxonomy" id="1564487"/>
    <lineage>
        <taxon>Bacteria</taxon>
        <taxon>Bacillati</taxon>
        <taxon>Bacillota</taxon>
        <taxon>Clostridia</taxon>
        <taxon>Lachnospirales</taxon>
        <taxon>Lachnospiraceae</taxon>
        <taxon>Herbinix</taxon>
    </lineage>
</organism>
<feature type="binding site" evidence="8">
    <location>
        <position position="167"/>
    </location>
    <ligand>
        <name>S-adenosyl-L-methionine</name>
        <dbReference type="ChEBI" id="CHEBI:59789"/>
    </ligand>
</feature>
<sequence length="353" mass="40554">MNMPSVKYLIEKLEANRILSEDEFRLLITEISDEELAFLKERACSTAQKYFDNKIYIRGLIEFTNYCKNDCYYCGIRRSNKEVVRYRLSREEILNCADTGYSLGFRTFVLQGGEDPYYTDDFLEDLIKAIKNKYPDCAITLSIGEKSFDTYARLFKAGADRYLLRHETANEEHYKKLHPPSLSLQNRKQCLVNLKEIGYQVGAGFMVGSPYQTVDHIIEDLLFIKELNPHMVGIGPFIPHHQTPFSNEAAGSLRLTLMLLSIIRLMLPNVLLPATTALGTIHPEGREMGILSGANVVMPNLSPTYVRKNYELYDNKICTGDEAAECRYCLERRINRIGYRIVVDRGDYKPLSY</sequence>
<feature type="binding site" evidence="7">
    <location>
        <position position="67"/>
    </location>
    <ligand>
        <name>[4Fe-4S] cluster</name>
        <dbReference type="ChEBI" id="CHEBI:49883"/>
        <note>4Fe-4S-S-AdoMet</note>
    </ligand>
</feature>
<feature type="domain" description="Radical SAM core" evidence="9">
    <location>
        <begin position="53"/>
        <end position="269"/>
    </location>
</feature>
<dbReference type="PANTHER" id="PTHR43726">
    <property type="entry name" value="3-METHYLORNITHINE SYNTHASE"/>
    <property type="match status" value="1"/>
</dbReference>
<comment type="cofactor">
    <cofactor evidence="7">
        <name>[4Fe-4S] cluster</name>
        <dbReference type="ChEBI" id="CHEBI:49883"/>
    </cofactor>
    <text evidence="7">Binds 1 [4Fe-4S] cluster. The cluster is coordinated with 3 cysteines and an exchangeable S-adenosyl-L-methionine.</text>
</comment>
<dbReference type="Pfam" id="PF04055">
    <property type="entry name" value="Radical_SAM"/>
    <property type="match status" value="1"/>
</dbReference>
<evidence type="ECO:0000256" key="3">
    <source>
        <dbReference type="ARBA" id="ARBA00022723"/>
    </source>
</evidence>
<dbReference type="CDD" id="cd01335">
    <property type="entry name" value="Radical_SAM"/>
    <property type="match status" value="1"/>
</dbReference>
<keyword evidence="1 7" id="KW-0004">4Fe-4S</keyword>
<gene>
    <name evidence="10" type="ORF">HHT355_2204</name>
</gene>
<dbReference type="SFLD" id="SFLDG01280">
    <property type="entry name" value="HydE/PylB-like"/>
    <property type="match status" value="1"/>
</dbReference>
<keyword evidence="11" id="KW-1185">Reference proteome</keyword>
<dbReference type="SFLD" id="SFLDG01060">
    <property type="entry name" value="BATS_domain_containing"/>
    <property type="match status" value="1"/>
</dbReference>
<evidence type="ECO:0000256" key="5">
    <source>
        <dbReference type="ARBA" id="ARBA00023014"/>
    </source>
</evidence>
<dbReference type="NCBIfam" id="TIGR03956">
    <property type="entry name" value="rSAM_HydE"/>
    <property type="match status" value="1"/>
</dbReference>
<protein>
    <recommendedName>
        <fullName evidence="9">Radical SAM core domain-containing protein</fullName>
    </recommendedName>
</protein>
<dbReference type="InterPro" id="IPR034422">
    <property type="entry name" value="HydE/PylB-like"/>
</dbReference>
<dbReference type="AlphaFoldDB" id="A0A0H5SKV1"/>
<proteinExistence type="predicted"/>
<dbReference type="SUPFAM" id="SSF102114">
    <property type="entry name" value="Radical SAM enzymes"/>
    <property type="match status" value="1"/>
</dbReference>
<dbReference type="PIRSF" id="PIRSF004762">
    <property type="entry name" value="CHP00423"/>
    <property type="match status" value="1"/>
</dbReference>
<evidence type="ECO:0000256" key="2">
    <source>
        <dbReference type="ARBA" id="ARBA00022691"/>
    </source>
</evidence>
<feature type="binding site" evidence="7">
    <location>
        <position position="71"/>
    </location>
    <ligand>
        <name>[4Fe-4S] cluster</name>
        <dbReference type="ChEBI" id="CHEBI:49883"/>
        <note>4Fe-4S-S-AdoMet</note>
    </ligand>
</feature>
<feature type="binding site" evidence="8">
    <location>
        <position position="142"/>
    </location>
    <ligand>
        <name>(3R)-3-methyl-D-ornithine</name>
        <dbReference type="ChEBI" id="CHEBI:64642"/>
    </ligand>
</feature>
<dbReference type="GO" id="GO:0016740">
    <property type="term" value="F:transferase activity"/>
    <property type="evidence" value="ECO:0007669"/>
    <property type="project" value="TreeGrafter"/>
</dbReference>
<dbReference type="SFLD" id="SFLDG01082">
    <property type="entry name" value="B12-binding_domain_containing"/>
    <property type="match status" value="1"/>
</dbReference>
<reference evidence="10 11" key="1">
    <citation type="submission" date="2015-06" db="EMBL/GenBank/DDBJ databases">
        <authorList>
            <person name="Wibberg Daniel"/>
        </authorList>
    </citation>
    <scope>NUCLEOTIDE SEQUENCE [LARGE SCALE GENOMIC DNA]</scope>
    <source>
        <strain evidence="10 11">T3/55T</strain>
    </source>
</reference>
<keyword evidence="2 7" id="KW-0949">S-adenosyl-L-methionine</keyword>
<evidence type="ECO:0000256" key="6">
    <source>
        <dbReference type="ARBA" id="ARBA00034078"/>
    </source>
</evidence>
<feature type="binding site" evidence="8">
    <location>
        <position position="187"/>
    </location>
    <ligand>
        <name>S-adenosyl-L-methionine</name>
        <dbReference type="ChEBI" id="CHEBI:59789"/>
    </ligand>
</feature>
<keyword evidence="5 7" id="KW-0411">Iron-sulfur</keyword>
<dbReference type="GO" id="GO:0046872">
    <property type="term" value="F:metal ion binding"/>
    <property type="evidence" value="ECO:0007669"/>
    <property type="project" value="UniProtKB-KW"/>
</dbReference>
<dbReference type="InterPro" id="IPR058240">
    <property type="entry name" value="rSAM_sf"/>
</dbReference>
<dbReference type="SMART" id="SM00876">
    <property type="entry name" value="BATS"/>
    <property type="match status" value="1"/>
</dbReference>
<evidence type="ECO:0000313" key="11">
    <source>
        <dbReference type="Proteomes" id="UP000236497"/>
    </source>
</evidence>
<dbReference type="SFLD" id="SFLDF00348">
    <property type="entry name" value="FeFe_hydrogenase_maturase_(Hyd"/>
    <property type="match status" value="1"/>
</dbReference>
<dbReference type="InterPro" id="IPR013785">
    <property type="entry name" value="Aldolase_TIM"/>
</dbReference>
<keyword evidence="4 7" id="KW-0408">Iron</keyword>
<dbReference type="InterPro" id="IPR007197">
    <property type="entry name" value="rSAM"/>
</dbReference>
<evidence type="ECO:0000256" key="1">
    <source>
        <dbReference type="ARBA" id="ARBA00022485"/>
    </source>
</evidence>
<accession>A0A0H5SKV1</accession>
<evidence type="ECO:0000259" key="9">
    <source>
        <dbReference type="PROSITE" id="PS51918"/>
    </source>
</evidence>
<dbReference type="Gene3D" id="3.20.20.70">
    <property type="entry name" value="Aldolase class I"/>
    <property type="match status" value="1"/>
</dbReference>
<dbReference type="InterPro" id="IPR024021">
    <property type="entry name" value="FeFe-hyd_HydE_rSAM"/>
</dbReference>
<dbReference type="EMBL" id="CVTD020000024">
    <property type="protein sequence ID" value="CRZ35401.1"/>
    <property type="molecule type" value="Genomic_DNA"/>
</dbReference>
<comment type="cofactor">
    <cofactor evidence="6">
        <name>[2Fe-2S] cluster</name>
        <dbReference type="ChEBI" id="CHEBI:190135"/>
    </cofactor>
</comment>
<dbReference type="GO" id="GO:0042364">
    <property type="term" value="P:water-soluble vitamin biosynthetic process"/>
    <property type="evidence" value="ECO:0007669"/>
    <property type="project" value="UniProtKB-ARBA"/>
</dbReference>
<dbReference type="PANTHER" id="PTHR43726:SF1">
    <property type="entry name" value="BIOTIN SYNTHASE"/>
    <property type="match status" value="1"/>
</dbReference>
<dbReference type="SFLD" id="SFLDS00029">
    <property type="entry name" value="Radical_SAM"/>
    <property type="match status" value="1"/>
</dbReference>
<evidence type="ECO:0000256" key="7">
    <source>
        <dbReference type="PIRSR" id="PIRSR004762-1"/>
    </source>
</evidence>
<evidence type="ECO:0000256" key="8">
    <source>
        <dbReference type="PIRSR" id="PIRSR004762-2"/>
    </source>
</evidence>
<dbReference type="PROSITE" id="PS51918">
    <property type="entry name" value="RADICAL_SAM"/>
    <property type="match status" value="1"/>
</dbReference>
<dbReference type="SMART" id="SM00729">
    <property type="entry name" value="Elp3"/>
    <property type="match status" value="1"/>
</dbReference>
<dbReference type="Proteomes" id="UP000236497">
    <property type="component" value="Unassembled WGS sequence"/>
</dbReference>
<dbReference type="GO" id="GO:0051539">
    <property type="term" value="F:4 iron, 4 sulfur cluster binding"/>
    <property type="evidence" value="ECO:0007669"/>
    <property type="project" value="UniProtKB-KW"/>
</dbReference>
<dbReference type="GO" id="GO:0044272">
    <property type="term" value="P:sulfur compound biosynthetic process"/>
    <property type="evidence" value="ECO:0007669"/>
    <property type="project" value="UniProtKB-ARBA"/>
</dbReference>
<dbReference type="InterPro" id="IPR010722">
    <property type="entry name" value="BATS_dom"/>
</dbReference>
<evidence type="ECO:0000256" key="4">
    <source>
        <dbReference type="ARBA" id="ARBA00023004"/>
    </source>
</evidence>
<name>A0A0H5SKV1_HERHM</name>
<dbReference type="OrthoDB" id="9775764at2"/>